<dbReference type="GeneID" id="7827521"/>
<evidence type="ECO:0000256" key="3">
    <source>
        <dbReference type="SAM" id="Phobius"/>
    </source>
</evidence>
<keyword evidence="3" id="KW-1133">Transmembrane helix</keyword>
<sequence>MSYIKKSVKGILISIFFYLMFIYESEEELFWKKPIDERLRLQLYPVERHYILTEDKFNITLFRVGKKGLSQVSTRGKPVIFVPQFLNCIDTYVSNEDHLAPALVFANQGFDVWLMSQRGGEYSPNEDRQDGFSFHEIGYFDLPKSYEYIYSLNPQNITAVGHSQGGNTIFVSLTEKRLKNVHKIIMFAPGPFAKNATGLIPYFVSSRFVDILAKYTDRINLTPSKYLFKLCKYFHLPSKLFLTTVTDTWESDMNIAKLYQYTKHSPQPQSIKNLLHLKQLLIKGQFYKYDYGQEQNLKIYGQEEAPLYDLLSITESIHLFYGPHDILTRYPDNIELYEILKKSQAKNVTFSYYPTVGHVSFILDSKAEFLQEMIKIIEED</sequence>
<keyword evidence="1" id="KW-0442">Lipid degradation</keyword>
<reference evidence="6" key="1">
    <citation type="journal article" date="2006" name="PLoS Biol.">
        <title>Macronuclear genome sequence of the ciliate Tetrahymena thermophila, a model eukaryote.</title>
        <authorList>
            <person name="Eisen J.A."/>
            <person name="Coyne R.S."/>
            <person name="Wu M."/>
            <person name="Wu D."/>
            <person name="Thiagarajan M."/>
            <person name="Wortman J.R."/>
            <person name="Badger J.H."/>
            <person name="Ren Q."/>
            <person name="Amedeo P."/>
            <person name="Jones K.M."/>
            <person name="Tallon L.J."/>
            <person name="Delcher A.L."/>
            <person name="Salzberg S.L."/>
            <person name="Silva J.C."/>
            <person name="Haas B.J."/>
            <person name="Majoros W.H."/>
            <person name="Farzad M."/>
            <person name="Carlton J.M."/>
            <person name="Smith R.K. Jr."/>
            <person name="Garg J."/>
            <person name="Pearlman R.E."/>
            <person name="Karrer K.M."/>
            <person name="Sun L."/>
            <person name="Manning G."/>
            <person name="Elde N.C."/>
            <person name="Turkewitz A.P."/>
            <person name="Asai D.J."/>
            <person name="Wilkes D.E."/>
            <person name="Wang Y."/>
            <person name="Cai H."/>
            <person name="Collins K."/>
            <person name="Stewart B.A."/>
            <person name="Lee S.R."/>
            <person name="Wilamowska K."/>
            <person name="Weinberg Z."/>
            <person name="Ruzzo W.L."/>
            <person name="Wloga D."/>
            <person name="Gaertig J."/>
            <person name="Frankel J."/>
            <person name="Tsao C.-C."/>
            <person name="Gorovsky M.A."/>
            <person name="Keeling P.J."/>
            <person name="Waller R.F."/>
            <person name="Patron N.J."/>
            <person name="Cherry J.M."/>
            <person name="Stover N.A."/>
            <person name="Krieger C.J."/>
            <person name="del Toro C."/>
            <person name="Ryder H.F."/>
            <person name="Williamson S.C."/>
            <person name="Barbeau R.A."/>
            <person name="Hamilton E.P."/>
            <person name="Orias E."/>
        </authorList>
    </citation>
    <scope>NUCLEOTIDE SEQUENCE [LARGE SCALE GENOMIC DNA]</scope>
    <source>
        <strain evidence="6">SB210</strain>
    </source>
</reference>
<dbReference type="Gene3D" id="3.40.50.1820">
    <property type="entry name" value="alpha/beta hydrolase"/>
    <property type="match status" value="1"/>
</dbReference>
<evidence type="ECO:0000256" key="1">
    <source>
        <dbReference type="ARBA" id="ARBA00022963"/>
    </source>
</evidence>
<dbReference type="eggNOG" id="KOG2624">
    <property type="taxonomic scope" value="Eukaryota"/>
</dbReference>
<dbReference type="AlphaFoldDB" id="I7MI40"/>
<proteinExistence type="predicted"/>
<evidence type="ECO:0000313" key="6">
    <source>
        <dbReference type="Proteomes" id="UP000009168"/>
    </source>
</evidence>
<gene>
    <name evidence="5" type="ORF">TTHERM_00143570</name>
</gene>
<keyword evidence="3" id="KW-0812">Transmembrane</keyword>
<dbReference type="EMBL" id="GG662793">
    <property type="protein sequence ID" value="EAR90851.1"/>
    <property type="molecule type" value="Genomic_DNA"/>
</dbReference>
<evidence type="ECO:0000256" key="2">
    <source>
        <dbReference type="ARBA" id="ARBA00023098"/>
    </source>
</evidence>
<keyword evidence="6" id="KW-1185">Reference proteome</keyword>
<dbReference type="InterPro" id="IPR000073">
    <property type="entry name" value="AB_hydrolase_1"/>
</dbReference>
<dbReference type="KEGG" id="tet:TTHERM_00143570"/>
<dbReference type="PANTHER" id="PTHR11005">
    <property type="entry name" value="LYSOSOMAL ACID LIPASE-RELATED"/>
    <property type="match status" value="1"/>
</dbReference>
<dbReference type="HOGENOM" id="CLU_010974_1_1_1"/>
<dbReference type="Pfam" id="PF00561">
    <property type="entry name" value="Abhydrolase_1"/>
    <property type="match status" value="1"/>
</dbReference>
<name>I7MI40_TETTS</name>
<evidence type="ECO:0000313" key="5">
    <source>
        <dbReference type="EMBL" id="EAR90851.1"/>
    </source>
</evidence>
<dbReference type="OrthoDB" id="9974421at2759"/>
<dbReference type="GO" id="GO:0016042">
    <property type="term" value="P:lipid catabolic process"/>
    <property type="evidence" value="ECO:0007669"/>
    <property type="project" value="UniProtKB-KW"/>
</dbReference>
<dbReference type="InterPro" id="IPR029058">
    <property type="entry name" value="AB_hydrolase_fold"/>
</dbReference>
<protein>
    <submittedName>
        <fullName evidence="5">Ab-hydrolase associated lipase region family protein</fullName>
    </submittedName>
</protein>
<dbReference type="Proteomes" id="UP000009168">
    <property type="component" value="Unassembled WGS sequence"/>
</dbReference>
<dbReference type="STRING" id="312017.I7MI40"/>
<accession>I7MI40</accession>
<feature type="transmembrane region" description="Helical" evidence="3">
    <location>
        <begin position="7"/>
        <end position="23"/>
    </location>
</feature>
<dbReference type="RefSeq" id="XP_001011096.1">
    <property type="nucleotide sequence ID" value="XM_001011096.1"/>
</dbReference>
<keyword evidence="3" id="KW-0472">Membrane</keyword>
<dbReference type="SUPFAM" id="SSF53474">
    <property type="entry name" value="alpha/beta-Hydrolases"/>
    <property type="match status" value="1"/>
</dbReference>
<evidence type="ECO:0000259" key="4">
    <source>
        <dbReference type="Pfam" id="PF00561"/>
    </source>
</evidence>
<dbReference type="InParanoid" id="I7MI40"/>
<keyword evidence="2" id="KW-0443">Lipid metabolism</keyword>
<organism evidence="5 6">
    <name type="scientific">Tetrahymena thermophila (strain SB210)</name>
    <dbReference type="NCBI Taxonomy" id="312017"/>
    <lineage>
        <taxon>Eukaryota</taxon>
        <taxon>Sar</taxon>
        <taxon>Alveolata</taxon>
        <taxon>Ciliophora</taxon>
        <taxon>Intramacronucleata</taxon>
        <taxon>Oligohymenophorea</taxon>
        <taxon>Hymenostomatida</taxon>
        <taxon>Tetrahymenina</taxon>
        <taxon>Tetrahymenidae</taxon>
        <taxon>Tetrahymena</taxon>
    </lineage>
</organism>
<feature type="domain" description="AB hydrolase-1" evidence="4">
    <location>
        <begin position="77"/>
        <end position="362"/>
    </location>
</feature>